<dbReference type="Proteomes" id="UP000735302">
    <property type="component" value="Unassembled WGS sequence"/>
</dbReference>
<dbReference type="PROSITE" id="PS51110">
    <property type="entry name" value="SAP_A"/>
    <property type="match status" value="1"/>
</dbReference>
<keyword evidence="5" id="KW-1015">Disulfide bond</keyword>
<dbReference type="GO" id="GO:0005576">
    <property type="term" value="C:extracellular region"/>
    <property type="evidence" value="ECO:0007669"/>
    <property type="project" value="UniProtKB-SubCell"/>
</dbReference>
<reference evidence="9 10" key="1">
    <citation type="journal article" date="2021" name="Elife">
        <title>Chloroplast acquisition without the gene transfer in kleptoplastic sea slugs, Plakobranchus ocellatus.</title>
        <authorList>
            <person name="Maeda T."/>
            <person name="Takahashi S."/>
            <person name="Yoshida T."/>
            <person name="Shimamura S."/>
            <person name="Takaki Y."/>
            <person name="Nagai Y."/>
            <person name="Toyoda A."/>
            <person name="Suzuki Y."/>
            <person name="Arimoto A."/>
            <person name="Ishii H."/>
            <person name="Satoh N."/>
            <person name="Nishiyama T."/>
            <person name="Hasebe M."/>
            <person name="Maruyama T."/>
            <person name="Minagawa J."/>
            <person name="Obokata J."/>
            <person name="Shigenobu S."/>
        </authorList>
    </citation>
    <scope>NUCLEOTIDE SEQUENCE [LARGE SCALE GENOMIC DNA]</scope>
</reference>
<accession>A0AAV3Z229</accession>
<sequence>MATTTKTAVFLVLLSTFLSASLAFKPDGCNIPSRFWCENKDVALRCGVLDQCKQFEWTDAADKVELALYYESLCPDCQGFITGTLFPNFAKLSSIMNLTLVPYGNAYERRDHDKWIFDCQHGEQECIGNLIETCTIALVGDVNKYFPFINCMEASELKPADAAEKCASKFPVPLENIMNCSKSDYGNELEHKMALKTNALQPPHRYVPWVTINGIHTEAIEKEAESDLVKLICDTYKVSINRV</sequence>
<protein>
    <submittedName>
        <fullName evidence="9">Gamma-interferon-inducible lysosomal thiol reductase</fullName>
    </submittedName>
</protein>
<proteinExistence type="inferred from homology"/>
<dbReference type="Pfam" id="PF03227">
    <property type="entry name" value="GILT"/>
    <property type="match status" value="1"/>
</dbReference>
<dbReference type="EMBL" id="BLXT01001935">
    <property type="protein sequence ID" value="GFN89449.1"/>
    <property type="molecule type" value="Genomic_DNA"/>
</dbReference>
<dbReference type="InterPro" id="IPR004911">
    <property type="entry name" value="Interferon-induced_GILT"/>
</dbReference>
<comment type="similarity">
    <text evidence="2">Belongs to the GILT family.</text>
</comment>
<name>A0AAV3Z229_9GAST</name>
<evidence type="ECO:0000256" key="2">
    <source>
        <dbReference type="ARBA" id="ARBA00005679"/>
    </source>
</evidence>
<gene>
    <name evidence="9" type="ORF">PoB_001595500</name>
</gene>
<evidence type="ECO:0000256" key="6">
    <source>
        <dbReference type="ARBA" id="ARBA00023180"/>
    </source>
</evidence>
<evidence type="ECO:0000256" key="3">
    <source>
        <dbReference type="ARBA" id="ARBA00022525"/>
    </source>
</evidence>
<dbReference type="InterPro" id="IPR003119">
    <property type="entry name" value="SAP_A"/>
</dbReference>
<dbReference type="PANTHER" id="PTHR13234">
    <property type="entry name" value="GAMMA-INTERFERON INDUCIBLE LYSOSOMAL THIOL REDUCTASE GILT"/>
    <property type="match status" value="1"/>
</dbReference>
<dbReference type="PANTHER" id="PTHR13234:SF8">
    <property type="entry name" value="GAMMA-INTERFERON-INDUCIBLE LYSOSOMAL THIOL REDUCTASE"/>
    <property type="match status" value="1"/>
</dbReference>
<evidence type="ECO:0000256" key="4">
    <source>
        <dbReference type="ARBA" id="ARBA00022729"/>
    </source>
</evidence>
<dbReference type="Pfam" id="PF02199">
    <property type="entry name" value="SapA"/>
    <property type="match status" value="1"/>
</dbReference>
<keyword evidence="6" id="KW-0325">Glycoprotein</keyword>
<evidence type="ECO:0000256" key="5">
    <source>
        <dbReference type="ARBA" id="ARBA00023157"/>
    </source>
</evidence>
<dbReference type="GO" id="GO:0016671">
    <property type="term" value="F:oxidoreductase activity, acting on a sulfur group of donors, disulfide as acceptor"/>
    <property type="evidence" value="ECO:0007669"/>
    <property type="project" value="InterPro"/>
</dbReference>
<comment type="caution">
    <text evidence="9">The sequence shown here is derived from an EMBL/GenBank/DDBJ whole genome shotgun (WGS) entry which is preliminary data.</text>
</comment>
<comment type="subcellular location">
    <subcellularLocation>
        <location evidence="1">Secreted</location>
    </subcellularLocation>
</comment>
<feature type="chain" id="PRO_5043741434" evidence="7">
    <location>
        <begin position="24"/>
        <end position="243"/>
    </location>
</feature>
<evidence type="ECO:0000313" key="10">
    <source>
        <dbReference type="Proteomes" id="UP000735302"/>
    </source>
</evidence>
<evidence type="ECO:0000313" key="9">
    <source>
        <dbReference type="EMBL" id="GFN89449.1"/>
    </source>
</evidence>
<organism evidence="9 10">
    <name type="scientific">Plakobranchus ocellatus</name>
    <dbReference type="NCBI Taxonomy" id="259542"/>
    <lineage>
        <taxon>Eukaryota</taxon>
        <taxon>Metazoa</taxon>
        <taxon>Spiralia</taxon>
        <taxon>Lophotrochozoa</taxon>
        <taxon>Mollusca</taxon>
        <taxon>Gastropoda</taxon>
        <taxon>Heterobranchia</taxon>
        <taxon>Euthyneura</taxon>
        <taxon>Panpulmonata</taxon>
        <taxon>Sacoglossa</taxon>
        <taxon>Placobranchoidea</taxon>
        <taxon>Plakobranchidae</taxon>
        <taxon>Plakobranchus</taxon>
    </lineage>
</organism>
<keyword evidence="3" id="KW-0964">Secreted</keyword>
<dbReference type="AlphaFoldDB" id="A0AAV3Z229"/>
<evidence type="ECO:0000256" key="1">
    <source>
        <dbReference type="ARBA" id="ARBA00004613"/>
    </source>
</evidence>
<evidence type="ECO:0000259" key="8">
    <source>
        <dbReference type="PROSITE" id="PS51110"/>
    </source>
</evidence>
<feature type="domain" description="Saposin A-type" evidence="8">
    <location>
        <begin position="22"/>
        <end position="62"/>
    </location>
</feature>
<keyword evidence="10" id="KW-1185">Reference proteome</keyword>
<evidence type="ECO:0000256" key="7">
    <source>
        <dbReference type="SAM" id="SignalP"/>
    </source>
</evidence>
<feature type="signal peptide" evidence="7">
    <location>
        <begin position="1"/>
        <end position="23"/>
    </location>
</feature>
<keyword evidence="4 7" id="KW-0732">Signal</keyword>